<keyword evidence="2" id="KW-0238">DNA-binding</keyword>
<keyword evidence="1" id="KW-0805">Transcription regulation</keyword>
<dbReference type="InterPro" id="IPR018060">
    <property type="entry name" value="HTH_AraC"/>
</dbReference>
<evidence type="ECO:0000256" key="2">
    <source>
        <dbReference type="ARBA" id="ARBA00023125"/>
    </source>
</evidence>
<dbReference type="Pfam" id="PF12833">
    <property type="entry name" value="HTH_18"/>
    <property type="match status" value="1"/>
</dbReference>
<dbReference type="EMBL" id="JBHSQK010000001">
    <property type="protein sequence ID" value="MFC5946676.1"/>
    <property type="molecule type" value="Genomic_DNA"/>
</dbReference>
<keyword evidence="3" id="KW-0804">Transcription</keyword>
<evidence type="ECO:0000313" key="5">
    <source>
        <dbReference type="EMBL" id="MFC5946676.1"/>
    </source>
</evidence>
<dbReference type="Pfam" id="PF20240">
    <property type="entry name" value="DUF6597"/>
    <property type="match status" value="1"/>
</dbReference>
<name>A0ABW1I1Y8_9PSEU</name>
<dbReference type="InterPro" id="IPR046532">
    <property type="entry name" value="DUF6597"/>
</dbReference>
<dbReference type="Proteomes" id="UP001596119">
    <property type="component" value="Unassembled WGS sequence"/>
</dbReference>
<sequence>MSYRELVPPPPLRGLVECLWSSGRTASTGPVRVLPDGCMDLLVDETGGLAVAGPDTAAFVTGGGRWNTGLRFRPGVLPRLLGVPAAEVRDTRVALADVSPAAARLAGPAVPPDPGSLFRLVAGLAAGEPSRETAPWSLPALRRVTARLGDGAAVGAVAEELGWSTRSLTRHCTAVYGYGPAVLRRVLRFRAAATLLHAGVAPAEVAARTGYSDQPHLSREVRALAGVPASSLRPA</sequence>
<dbReference type="PANTHER" id="PTHR46796">
    <property type="entry name" value="HTH-TYPE TRANSCRIPTIONAL ACTIVATOR RHAS-RELATED"/>
    <property type="match status" value="1"/>
</dbReference>
<evidence type="ECO:0000259" key="4">
    <source>
        <dbReference type="PROSITE" id="PS01124"/>
    </source>
</evidence>
<dbReference type="InterPro" id="IPR050204">
    <property type="entry name" value="AraC_XylS_family_regulators"/>
</dbReference>
<keyword evidence="6" id="KW-1185">Reference proteome</keyword>
<dbReference type="PANTHER" id="PTHR46796:SF15">
    <property type="entry name" value="BLL1074 PROTEIN"/>
    <property type="match status" value="1"/>
</dbReference>
<gene>
    <name evidence="5" type="ORF">ACFQH9_00105</name>
</gene>
<dbReference type="PROSITE" id="PS01124">
    <property type="entry name" value="HTH_ARAC_FAMILY_2"/>
    <property type="match status" value="1"/>
</dbReference>
<evidence type="ECO:0000256" key="1">
    <source>
        <dbReference type="ARBA" id="ARBA00023015"/>
    </source>
</evidence>
<proteinExistence type="predicted"/>
<organism evidence="5 6">
    <name type="scientific">Pseudonocardia lutea</name>
    <dbReference type="NCBI Taxonomy" id="2172015"/>
    <lineage>
        <taxon>Bacteria</taxon>
        <taxon>Bacillati</taxon>
        <taxon>Actinomycetota</taxon>
        <taxon>Actinomycetes</taxon>
        <taxon>Pseudonocardiales</taxon>
        <taxon>Pseudonocardiaceae</taxon>
        <taxon>Pseudonocardia</taxon>
    </lineage>
</organism>
<protein>
    <submittedName>
        <fullName evidence="5">DUF6597 domain-containing transcriptional factor</fullName>
    </submittedName>
</protein>
<accession>A0ABW1I1Y8</accession>
<comment type="caution">
    <text evidence="5">The sequence shown here is derived from an EMBL/GenBank/DDBJ whole genome shotgun (WGS) entry which is preliminary data.</text>
</comment>
<evidence type="ECO:0000313" key="6">
    <source>
        <dbReference type="Proteomes" id="UP001596119"/>
    </source>
</evidence>
<dbReference type="SMART" id="SM00342">
    <property type="entry name" value="HTH_ARAC"/>
    <property type="match status" value="1"/>
</dbReference>
<reference evidence="6" key="1">
    <citation type="journal article" date="2019" name="Int. J. Syst. Evol. Microbiol.">
        <title>The Global Catalogue of Microorganisms (GCM) 10K type strain sequencing project: providing services to taxonomists for standard genome sequencing and annotation.</title>
        <authorList>
            <consortium name="The Broad Institute Genomics Platform"/>
            <consortium name="The Broad Institute Genome Sequencing Center for Infectious Disease"/>
            <person name="Wu L."/>
            <person name="Ma J."/>
        </authorList>
    </citation>
    <scope>NUCLEOTIDE SEQUENCE [LARGE SCALE GENOMIC DNA]</scope>
    <source>
        <strain evidence="6">CGMCC 4.7397</strain>
    </source>
</reference>
<dbReference type="Gene3D" id="1.10.10.60">
    <property type="entry name" value="Homeodomain-like"/>
    <property type="match status" value="1"/>
</dbReference>
<feature type="domain" description="HTH araC/xylS-type" evidence="4">
    <location>
        <begin position="138"/>
        <end position="235"/>
    </location>
</feature>
<evidence type="ECO:0000256" key="3">
    <source>
        <dbReference type="ARBA" id="ARBA00023163"/>
    </source>
</evidence>
<dbReference type="RefSeq" id="WP_379562787.1">
    <property type="nucleotide sequence ID" value="NZ_JBHSQK010000001.1"/>
</dbReference>